<protein>
    <recommendedName>
        <fullName evidence="3">RNA-binding protein</fullName>
    </recommendedName>
</protein>
<evidence type="ECO:0000313" key="1">
    <source>
        <dbReference type="EMBL" id="CAG4904598.1"/>
    </source>
</evidence>
<gene>
    <name evidence="1" type="ORF">LMG31841_03370</name>
</gene>
<organism evidence="1 2">
    <name type="scientific">Paraburkholderia saeva</name>
    <dbReference type="NCBI Taxonomy" id="2777537"/>
    <lineage>
        <taxon>Bacteria</taxon>
        <taxon>Pseudomonadati</taxon>
        <taxon>Pseudomonadota</taxon>
        <taxon>Betaproteobacteria</taxon>
        <taxon>Burkholderiales</taxon>
        <taxon>Burkholderiaceae</taxon>
        <taxon>Paraburkholderia</taxon>
    </lineage>
</organism>
<comment type="caution">
    <text evidence="1">The sequence shown here is derived from an EMBL/GenBank/DDBJ whole genome shotgun (WGS) entry which is preliminary data.</text>
</comment>
<dbReference type="AlphaFoldDB" id="A0A9N8X2V1"/>
<dbReference type="RefSeq" id="WP_228878806.1">
    <property type="nucleotide sequence ID" value="NZ_CAJQYX010000002.1"/>
</dbReference>
<keyword evidence="2" id="KW-1185">Reference proteome</keyword>
<sequence length="85" mass="9496">MTEMLLGNVEETVSDEEIGEFLAKYGFPPFSSIQRIAGAGSRPAALLIFNDVTADGLRTLQPRIHNLYWKNHTITALIIPHRDES</sequence>
<dbReference type="Proteomes" id="UP000789704">
    <property type="component" value="Unassembled WGS sequence"/>
</dbReference>
<accession>A0A9N8X2V1</accession>
<proteinExistence type="predicted"/>
<name>A0A9N8X2V1_9BURK</name>
<dbReference type="EMBL" id="CAJQZC010000005">
    <property type="protein sequence ID" value="CAG4904598.1"/>
    <property type="molecule type" value="Genomic_DNA"/>
</dbReference>
<evidence type="ECO:0008006" key="3">
    <source>
        <dbReference type="Google" id="ProtNLM"/>
    </source>
</evidence>
<reference evidence="1" key="1">
    <citation type="submission" date="2021-04" db="EMBL/GenBank/DDBJ databases">
        <authorList>
            <person name="Vanwijnsberghe S."/>
        </authorList>
    </citation>
    <scope>NUCLEOTIDE SEQUENCE</scope>
    <source>
        <strain evidence="1">LMG 31841</strain>
    </source>
</reference>
<evidence type="ECO:0000313" key="2">
    <source>
        <dbReference type="Proteomes" id="UP000789704"/>
    </source>
</evidence>